<dbReference type="RefSeq" id="WP_143125743.1">
    <property type="nucleotide sequence ID" value="NZ_VJMG01000036.1"/>
</dbReference>
<organism evidence="2 3">
    <name type="scientific">Rhizobium straminoryzae</name>
    <dbReference type="NCBI Taxonomy" id="1387186"/>
    <lineage>
        <taxon>Bacteria</taxon>
        <taxon>Pseudomonadati</taxon>
        <taxon>Pseudomonadota</taxon>
        <taxon>Alphaproteobacteria</taxon>
        <taxon>Hyphomicrobiales</taxon>
        <taxon>Rhizobiaceae</taxon>
        <taxon>Rhizobium/Agrobacterium group</taxon>
        <taxon>Rhizobium</taxon>
    </lineage>
</organism>
<dbReference type="EMBL" id="VJMG01000036">
    <property type="protein sequence ID" value="TRL38031.1"/>
    <property type="molecule type" value="Genomic_DNA"/>
</dbReference>
<dbReference type="Proteomes" id="UP000316801">
    <property type="component" value="Unassembled WGS sequence"/>
</dbReference>
<evidence type="ECO:0000256" key="1">
    <source>
        <dbReference type="SAM" id="MobiDB-lite"/>
    </source>
</evidence>
<protein>
    <submittedName>
        <fullName evidence="2">Uncharacterized protein</fullName>
    </submittedName>
</protein>
<evidence type="ECO:0000313" key="2">
    <source>
        <dbReference type="EMBL" id="TRL38031.1"/>
    </source>
</evidence>
<feature type="region of interest" description="Disordered" evidence="1">
    <location>
        <begin position="1"/>
        <end position="27"/>
    </location>
</feature>
<dbReference type="AlphaFoldDB" id="A0A549T838"/>
<keyword evidence="3" id="KW-1185">Reference proteome</keyword>
<proteinExistence type="predicted"/>
<comment type="caution">
    <text evidence="2">The sequence shown here is derived from an EMBL/GenBank/DDBJ whole genome shotgun (WGS) entry which is preliminary data.</text>
</comment>
<accession>A0A549T838</accession>
<gene>
    <name evidence="2" type="ORF">FNA46_13560</name>
</gene>
<evidence type="ECO:0000313" key="3">
    <source>
        <dbReference type="Proteomes" id="UP000316801"/>
    </source>
</evidence>
<name>A0A549T838_9HYPH</name>
<feature type="compositionally biased region" description="Polar residues" evidence="1">
    <location>
        <begin position="1"/>
        <end position="18"/>
    </location>
</feature>
<sequence length="78" mass="8360">MARNSATPPSTETETGGSAASAPETIAVDQDDETVLLTILRPVRINGVKFMPDSTAPVPHDLIQSLDARGIIDMRERD</sequence>
<reference evidence="2 3" key="1">
    <citation type="submission" date="2019-07" db="EMBL/GenBank/DDBJ databases">
        <title>Ln-dependent methylotrophs.</title>
        <authorList>
            <person name="Tani A."/>
        </authorList>
    </citation>
    <scope>NUCLEOTIDE SEQUENCE [LARGE SCALE GENOMIC DNA]</scope>
    <source>
        <strain evidence="2 3">SM12</strain>
    </source>
</reference>